<keyword evidence="2" id="KW-1185">Reference proteome</keyword>
<evidence type="ECO:0000313" key="1">
    <source>
        <dbReference type="EMBL" id="GAA3093676.1"/>
    </source>
</evidence>
<reference evidence="2" key="1">
    <citation type="journal article" date="2019" name="Int. J. Syst. Evol. Microbiol.">
        <title>The Global Catalogue of Microorganisms (GCM) 10K type strain sequencing project: providing services to taxonomists for standard genome sequencing and annotation.</title>
        <authorList>
            <consortium name="The Broad Institute Genomics Platform"/>
            <consortium name="The Broad Institute Genome Sequencing Center for Infectious Disease"/>
            <person name="Wu L."/>
            <person name="Ma J."/>
        </authorList>
    </citation>
    <scope>NUCLEOTIDE SEQUENCE [LARGE SCALE GENOMIC DNA]</scope>
    <source>
        <strain evidence="2">JCM 9092</strain>
    </source>
</reference>
<accession>A0ABP6MA78</accession>
<dbReference type="Proteomes" id="UP001501637">
    <property type="component" value="Unassembled WGS sequence"/>
</dbReference>
<sequence length="103" mass="10560">MTVWEPAAEPSSQTTATVWVPVLTFRQEALPPVSDTCLPWAKLAWPLLISEASPPLGQAAVVTVTVDPVAVTVIPAAANADGVVSASGSAAAAAMVRPERTNI</sequence>
<proteinExistence type="predicted"/>
<gene>
    <name evidence="1" type="ORF">GCM10010449_16740</name>
</gene>
<name>A0ABP6MA78_9ACTN</name>
<protein>
    <submittedName>
        <fullName evidence="1">Uncharacterized protein</fullName>
    </submittedName>
</protein>
<comment type="caution">
    <text evidence="1">The sequence shown here is derived from an EMBL/GenBank/DDBJ whole genome shotgun (WGS) entry which is preliminary data.</text>
</comment>
<organism evidence="1 2">
    <name type="scientific">Streptomyces rectiviolaceus</name>
    <dbReference type="NCBI Taxonomy" id="332591"/>
    <lineage>
        <taxon>Bacteria</taxon>
        <taxon>Bacillati</taxon>
        <taxon>Actinomycetota</taxon>
        <taxon>Actinomycetes</taxon>
        <taxon>Kitasatosporales</taxon>
        <taxon>Streptomycetaceae</taxon>
        <taxon>Streptomyces</taxon>
    </lineage>
</organism>
<dbReference type="EMBL" id="BAAAUG010000024">
    <property type="protein sequence ID" value="GAA3093676.1"/>
    <property type="molecule type" value="Genomic_DNA"/>
</dbReference>
<evidence type="ECO:0000313" key="2">
    <source>
        <dbReference type="Proteomes" id="UP001501637"/>
    </source>
</evidence>